<evidence type="ECO:0000256" key="1">
    <source>
        <dbReference type="ARBA" id="ARBA00010555"/>
    </source>
</evidence>
<dbReference type="GO" id="GO:0006260">
    <property type="term" value="P:DNA replication"/>
    <property type="evidence" value="ECO:0007669"/>
    <property type="project" value="UniProtKB-KW"/>
</dbReference>
<dbReference type="GO" id="GO:0006310">
    <property type="term" value="P:DNA recombination"/>
    <property type="evidence" value="ECO:0007669"/>
    <property type="project" value="UniProtKB-KW"/>
</dbReference>
<dbReference type="PANTHER" id="PTHR30337">
    <property type="entry name" value="COMPONENT OF ATP-DEPENDENT DSDNA EXONUCLEASE"/>
    <property type="match status" value="1"/>
</dbReference>
<evidence type="ECO:0000256" key="7">
    <source>
        <dbReference type="RuleBase" id="RU363069"/>
    </source>
</evidence>
<dbReference type="PANTHER" id="PTHR30337:SF0">
    <property type="entry name" value="NUCLEASE SBCCD SUBUNIT D"/>
    <property type="match status" value="1"/>
</dbReference>
<evidence type="ECO:0000259" key="10">
    <source>
        <dbReference type="Pfam" id="PF12320"/>
    </source>
</evidence>
<keyword evidence="7" id="KW-0255">Endonuclease</keyword>
<evidence type="ECO:0000259" key="9">
    <source>
        <dbReference type="Pfam" id="PF00149"/>
    </source>
</evidence>
<comment type="function">
    <text evidence="7">SbcCD cleaves DNA hairpin structures. These structures can inhibit DNA replication and are intermediates in certain DNA recombination reactions. The complex acts as a 3'-&gt;5' double strand exonuclease that can open hairpins. It also has a 5' single-strand endonuclease activity.</text>
</comment>
<dbReference type="OrthoDB" id="9773856at2"/>
<comment type="subunit">
    <text evidence="2 7">Heterodimer of SbcC and SbcD.</text>
</comment>
<evidence type="ECO:0000256" key="2">
    <source>
        <dbReference type="ARBA" id="ARBA00011322"/>
    </source>
</evidence>
<reference evidence="11 12" key="1">
    <citation type="submission" date="2016-10" db="EMBL/GenBank/DDBJ databases">
        <authorList>
            <person name="de Groot N.N."/>
        </authorList>
    </citation>
    <scope>NUCLEOTIDE SEQUENCE [LARGE SCALE GENOMIC DNA]</scope>
    <source>
        <strain evidence="11 12">AR40</strain>
    </source>
</reference>
<keyword evidence="5 7" id="KW-0378">Hydrolase</keyword>
<keyword evidence="7" id="KW-0235">DNA replication</keyword>
<dbReference type="Pfam" id="PF00149">
    <property type="entry name" value="Metallophos"/>
    <property type="match status" value="1"/>
</dbReference>
<dbReference type="CDD" id="cd00840">
    <property type="entry name" value="MPP_Mre11_N"/>
    <property type="match status" value="1"/>
</dbReference>
<dbReference type="InterPro" id="IPR041796">
    <property type="entry name" value="Mre11_N"/>
</dbReference>
<evidence type="ECO:0000256" key="5">
    <source>
        <dbReference type="ARBA" id="ARBA00022801"/>
    </source>
</evidence>
<dbReference type="InterPro" id="IPR050535">
    <property type="entry name" value="DNA_Repair-Maintenance_Comp"/>
</dbReference>
<dbReference type="InterPro" id="IPR004593">
    <property type="entry name" value="SbcD"/>
</dbReference>
<organism evidence="11 12">
    <name type="scientific">Butyrivibrio fibrisolvens</name>
    <dbReference type="NCBI Taxonomy" id="831"/>
    <lineage>
        <taxon>Bacteria</taxon>
        <taxon>Bacillati</taxon>
        <taxon>Bacillota</taxon>
        <taxon>Clostridia</taxon>
        <taxon>Lachnospirales</taxon>
        <taxon>Lachnospiraceae</taxon>
        <taxon>Butyrivibrio</taxon>
    </lineage>
</organism>
<protein>
    <recommendedName>
        <fullName evidence="3 7">Nuclease SbcCD subunit D</fullName>
    </recommendedName>
</protein>
<feature type="region of interest" description="Disordered" evidence="8">
    <location>
        <begin position="143"/>
        <end position="191"/>
    </location>
</feature>
<keyword evidence="6 7" id="KW-0269">Exonuclease</keyword>
<dbReference type="Proteomes" id="UP000182584">
    <property type="component" value="Unassembled WGS sequence"/>
</dbReference>
<dbReference type="GO" id="GO:0008408">
    <property type="term" value="F:3'-5' exonuclease activity"/>
    <property type="evidence" value="ECO:0007669"/>
    <property type="project" value="InterPro"/>
</dbReference>
<keyword evidence="4 7" id="KW-0540">Nuclease</keyword>
<comment type="similarity">
    <text evidence="1 7">Belongs to the SbcD family.</text>
</comment>
<dbReference type="SUPFAM" id="SSF56300">
    <property type="entry name" value="Metallo-dependent phosphatases"/>
    <property type="match status" value="1"/>
</dbReference>
<dbReference type="Gene3D" id="3.60.21.10">
    <property type="match status" value="1"/>
</dbReference>
<evidence type="ECO:0000256" key="8">
    <source>
        <dbReference type="SAM" id="MobiDB-lite"/>
    </source>
</evidence>
<dbReference type="InterPro" id="IPR026843">
    <property type="entry name" value="SbcD_C"/>
</dbReference>
<dbReference type="EMBL" id="FOGJ01000001">
    <property type="protein sequence ID" value="SER00274.1"/>
    <property type="molecule type" value="Genomic_DNA"/>
</dbReference>
<evidence type="ECO:0000256" key="4">
    <source>
        <dbReference type="ARBA" id="ARBA00022722"/>
    </source>
</evidence>
<sequence>MRLMHLSDLHLGIKVYEFDLFEDQKYMLDNIIKIAIAKDVDGIMISGDVYDRPIPPAESVALFDSFLTRLSDEGIKAYITSGNHDSQERLSFGSKLMNKSGIFFGGTFDGTVPRMDLEDEYGQVHLYMLPFLKPSIVRAHMADDTGSSDNMRSVENKTNSITEDNKSTDNNTGDINANDIYPDENSDSDIDSKDAISARISKDDIISYQKAIDYVLSGLQIDESARNIIMAHQFVTGATRSDSEEISVGGVDEISADSFDLFDYVALGHIHTPQIIGGNEHIRYCGTMLKYSFSECKKNKSVPIITLKEKGNIDIELADLIPQRDMREIKGTYLDLTAKKNYADTNTDDYIHVTLTDEDDVPDALGRLRSIYPNIMKLDYDNLRTRAVYNSEIPDEVEKKSPLDLFQEFYNLQNGRDLTLEESTYVQSQIEKLWEGGV</sequence>
<dbReference type="Pfam" id="PF12320">
    <property type="entry name" value="SbcD_C"/>
    <property type="match status" value="1"/>
</dbReference>
<proteinExistence type="inferred from homology"/>
<evidence type="ECO:0000256" key="6">
    <source>
        <dbReference type="ARBA" id="ARBA00022839"/>
    </source>
</evidence>
<feature type="compositionally biased region" description="Polar residues" evidence="8">
    <location>
        <begin position="145"/>
        <end position="175"/>
    </location>
</feature>
<dbReference type="NCBIfam" id="TIGR00619">
    <property type="entry name" value="sbcd"/>
    <property type="match status" value="1"/>
</dbReference>
<dbReference type="InterPro" id="IPR004843">
    <property type="entry name" value="Calcineurin-like_PHP"/>
</dbReference>
<evidence type="ECO:0000313" key="12">
    <source>
        <dbReference type="Proteomes" id="UP000182584"/>
    </source>
</evidence>
<evidence type="ECO:0000313" key="11">
    <source>
        <dbReference type="EMBL" id="SER00274.1"/>
    </source>
</evidence>
<keyword evidence="7" id="KW-0233">DNA recombination</keyword>
<evidence type="ECO:0000256" key="3">
    <source>
        <dbReference type="ARBA" id="ARBA00013365"/>
    </source>
</evidence>
<dbReference type="InterPro" id="IPR029052">
    <property type="entry name" value="Metallo-depent_PP-like"/>
</dbReference>
<gene>
    <name evidence="7" type="primary">sbcD</name>
    <name evidence="11" type="ORF">SAMN04487884_101104</name>
</gene>
<feature type="domain" description="Nuclease SbcCD subunit D C-terminal" evidence="10">
    <location>
        <begin position="323"/>
        <end position="413"/>
    </location>
</feature>
<dbReference type="GO" id="GO:0004519">
    <property type="term" value="F:endonuclease activity"/>
    <property type="evidence" value="ECO:0007669"/>
    <property type="project" value="UniProtKB-KW"/>
</dbReference>
<dbReference type="eggNOG" id="COG0420">
    <property type="taxonomic scope" value="Bacteria"/>
</dbReference>
<accession>A0A1H9KMA9</accession>
<feature type="domain" description="Calcineurin-like phosphoesterase" evidence="9">
    <location>
        <begin position="1"/>
        <end position="273"/>
    </location>
</feature>
<name>A0A1H9KMA9_BUTFI</name>
<dbReference type="AlphaFoldDB" id="A0A1H9KMA9"/>